<organism evidence="1">
    <name type="scientific">Solanum chacoense</name>
    <name type="common">Chaco potato</name>
    <dbReference type="NCBI Taxonomy" id="4108"/>
    <lineage>
        <taxon>Eukaryota</taxon>
        <taxon>Viridiplantae</taxon>
        <taxon>Streptophyta</taxon>
        <taxon>Embryophyta</taxon>
        <taxon>Tracheophyta</taxon>
        <taxon>Spermatophyta</taxon>
        <taxon>Magnoliopsida</taxon>
        <taxon>eudicotyledons</taxon>
        <taxon>Gunneridae</taxon>
        <taxon>Pentapetalae</taxon>
        <taxon>asterids</taxon>
        <taxon>lamiids</taxon>
        <taxon>Solanales</taxon>
        <taxon>Solanaceae</taxon>
        <taxon>Solanoideae</taxon>
        <taxon>Solaneae</taxon>
        <taxon>Solanum</taxon>
    </lineage>
</organism>
<accession>A0A0V0GVK8</accession>
<reference evidence="1" key="1">
    <citation type="submission" date="2015-12" db="EMBL/GenBank/DDBJ databases">
        <title>Gene expression during late stages of embryo sac development: a critical building block for successful pollen-pistil interactions.</title>
        <authorList>
            <person name="Liu Y."/>
            <person name="Joly V."/>
            <person name="Sabar M."/>
            <person name="Matton D.P."/>
        </authorList>
    </citation>
    <scope>NUCLEOTIDE SEQUENCE</scope>
</reference>
<dbReference type="EMBL" id="GEDG01031677">
    <property type="protein sequence ID" value="JAP11243.1"/>
    <property type="molecule type" value="Transcribed_RNA"/>
</dbReference>
<name>A0A0V0GVK8_SOLCH</name>
<protein>
    <submittedName>
        <fullName evidence="1">Putative ovule protein</fullName>
    </submittedName>
</protein>
<proteinExistence type="predicted"/>
<feature type="non-terminal residue" evidence="1">
    <location>
        <position position="1"/>
    </location>
</feature>
<dbReference type="AlphaFoldDB" id="A0A0V0GVK8"/>
<evidence type="ECO:0000313" key="1">
    <source>
        <dbReference type="EMBL" id="JAP11243.1"/>
    </source>
</evidence>
<sequence length="63" mass="7149">SQRKQGVPLIVKTISGFVSMCQSGSSCRTNDVRPFSMLQKRTCITIKSVIHKCIIHLYKKDDH</sequence>